<evidence type="ECO:0000313" key="5">
    <source>
        <dbReference type="Proteomes" id="UP000464314"/>
    </source>
</evidence>
<dbReference type="PANTHER" id="PTHR31084">
    <property type="entry name" value="ALPHA-L-FUCOSIDASE 2"/>
    <property type="match status" value="1"/>
</dbReference>
<dbReference type="RefSeq" id="WP_161836190.1">
    <property type="nucleotide sequence ID" value="NZ_CP048000.1"/>
</dbReference>
<accession>A0A6P1TE67</accession>
<dbReference type="GO" id="GO:0005975">
    <property type="term" value="P:carbohydrate metabolic process"/>
    <property type="evidence" value="ECO:0007669"/>
    <property type="project" value="InterPro"/>
</dbReference>
<protein>
    <submittedName>
        <fullName evidence="4">Glycoside hydrolase family 95 protein</fullName>
    </submittedName>
</protein>
<dbReference type="EMBL" id="CP048000">
    <property type="protein sequence ID" value="QHQ59530.1"/>
    <property type="molecule type" value="Genomic_DNA"/>
</dbReference>
<keyword evidence="5" id="KW-1185">Reference proteome</keyword>
<dbReference type="KEGG" id="anr:Ana3638_00890"/>
<evidence type="ECO:0000259" key="3">
    <source>
        <dbReference type="Pfam" id="PF22124"/>
    </source>
</evidence>
<dbReference type="InterPro" id="IPR049053">
    <property type="entry name" value="AFCA-like_C"/>
</dbReference>
<dbReference type="PIRSF" id="PIRSF007663">
    <property type="entry name" value="UCP007663"/>
    <property type="match status" value="1"/>
</dbReference>
<reference evidence="4 5" key="1">
    <citation type="submission" date="2020-01" db="EMBL/GenBank/DDBJ databases">
        <title>Genome analysis of Anaerocolumna sp. CBA3638.</title>
        <authorList>
            <person name="Kim J."/>
            <person name="Roh S.W."/>
        </authorList>
    </citation>
    <scope>NUCLEOTIDE SEQUENCE [LARGE SCALE GENOMIC DNA]</scope>
    <source>
        <strain evidence="4 5">CBA3638</strain>
    </source>
</reference>
<dbReference type="InterPro" id="IPR008928">
    <property type="entry name" value="6-hairpin_glycosidase_sf"/>
</dbReference>
<feature type="domain" description="Glycosyl hydrolase family 95 catalytic" evidence="3">
    <location>
        <begin position="278"/>
        <end position="695"/>
    </location>
</feature>
<dbReference type="InterPro" id="IPR016518">
    <property type="entry name" value="Alpha-L-fucosidase"/>
</dbReference>
<dbReference type="Pfam" id="PF21307">
    <property type="entry name" value="Glyco_hydro_95_C"/>
    <property type="match status" value="1"/>
</dbReference>
<dbReference type="Pfam" id="PF14498">
    <property type="entry name" value="Glyco_hyd_65N_2"/>
    <property type="match status" value="1"/>
</dbReference>
<dbReference type="GO" id="GO:0004560">
    <property type="term" value="F:alpha-L-fucosidase activity"/>
    <property type="evidence" value="ECO:0007669"/>
    <property type="project" value="InterPro"/>
</dbReference>
<dbReference type="Pfam" id="PF22124">
    <property type="entry name" value="Glyco_hydro_95_cat"/>
    <property type="match status" value="1"/>
</dbReference>
<feature type="domain" description="Alpha fucosidase A-like C-terminal" evidence="2">
    <location>
        <begin position="698"/>
        <end position="762"/>
    </location>
</feature>
<dbReference type="InterPro" id="IPR012341">
    <property type="entry name" value="6hp_glycosidase-like_sf"/>
</dbReference>
<evidence type="ECO:0000313" key="4">
    <source>
        <dbReference type="EMBL" id="QHQ59530.1"/>
    </source>
</evidence>
<name>A0A6P1TE67_9FIRM</name>
<dbReference type="InterPro" id="IPR054363">
    <property type="entry name" value="GH95_cat"/>
</dbReference>
<gene>
    <name evidence="4" type="ORF">Ana3638_00890</name>
</gene>
<sequence>MAEHLKLWYDKPSEIWEDALPIGNGRIGGMVYGGTAHEIIKLNEDTLWSGCPKDKNNPEAFKYMEQARKAVMEGDIDKAQELTDRHMLGHWTESYLPFGNLYLDFELPGEVLQYRRELDLKSALAATQFCCGETVYKREVFVSKPAEVMVIHLAASVKNQLNVTISADSLLKHLVHDKDYNLILSGKAPFDCMPSYYQVEDPILYDDESCTETFEGCIHIQYTDGQISLIDRKLSIKNAAEAVVLVSLATSFTSYNQIPDGNPAEKNREYLKKLEGKTYQELLTDHRKDYNSLFNRMELNLGEGRDDIPTDKRILEFSKGTLDKGLYELFFQFNRYLLIAGSRPGTQAANLQGIWNQELRAPWSSNYTININTQMNYWLSETCNLSECTEPLIDFIKHLSENGEKTAKLHHNCSGWVSHHNSDIWAHTAPVGPRTPEEADCTGYSYWPMSSGWLCRHLWEHYLFTGDISFLKETALPILLKACRFYLDFLTEDADGHLVTGLSISPENSYKKDGNVYHLDKMPAMDIGILRELFTTTLQAVKRAELKNNIADEISEALDKLAYYRIGSGGQLLEYSREYEEVEVDHRHSSHLYCLYPSQEISPVKTPELAKACRVSLINRGSVGTGWGQAWKICLWARLLEGDRCLTMLKMIMRPAGTSDYNFSDGSGIYKNMFDAHPPFQIDGNFGAAAGIAEMFVQSEPGSISLLPALPAEFSDGYIKGLKCRGNITIDIWFKNHELEYALLSSEQEQTVDVMLQKKKQTVRLDSNTPVKICFSK</sequence>
<feature type="domain" description="Glycosyl hydrolase family 95 N-terminal" evidence="1">
    <location>
        <begin position="7"/>
        <end position="254"/>
    </location>
</feature>
<dbReference type="Proteomes" id="UP000464314">
    <property type="component" value="Chromosome"/>
</dbReference>
<dbReference type="SUPFAM" id="SSF48208">
    <property type="entry name" value="Six-hairpin glycosidases"/>
    <property type="match status" value="1"/>
</dbReference>
<dbReference type="Gene3D" id="2.70.98.50">
    <property type="entry name" value="putative glycoside hydrolase family protein from bacillus halodurans"/>
    <property type="match status" value="1"/>
</dbReference>
<organism evidence="4 5">
    <name type="scientific">Anaerocolumna sedimenticola</name>
    <dbReference type="NCBI Taxonomy" id="2696063"/>
    <lineage>
        <taxon>Bacteria</taxon>
        <taxon>Bacillati</taxon>
        <taxon>Bacillota</taxon>
        <taxon>Clostridia</taxon>
        <taxon>Lachnospirales</taxon>
        <taxon>Lachnospiraceae</taxon>
        <taxon>Anaerocolumna</taxon>
    </lineage>
</organism>
<evidence type="ECO:0000259" key="2">
    <source>
        <dbReference type="Pfam" id="PF21307"/>
    </source>
</evidence>
<dbReference type="Gene3D" id="1.50.10.10">
    <property type="match status" value="1"/>
</dbReference>
<dbReference type="AlphaFoldDB" id="A0A6P1TE67"/>
<dbReference type="PANTHER" id="PTHR31084:SF0">
    <property type="entry name" value="ALPHA-L-FUCOSIDASE 2"/>
    <property type="match status" value="1"/>
</dbReference>
<keyword evidence="4" id="KW-0378">Hydrolase</keyword>
<evidence type="ECO:0000259" key="1">
    <source>
        <dbReference type="Pfam" id="PF14498"/>
    </source>
</evidence>
<proteinExistence type="predicted"/>
<dbReference type="InterPro" id="IPR027414">
    <property type="entry name" value="GH95_N_dom"/>
</dbReference>